<dbReference type="PANTHER" id="PTHR42879:SF6">
    <property type="entry name" value="NADPH-DEPENDENT REDUCTASE BACG"/>
    <property type="match status" value="1"/>
</dbReference>
<dbReference type="Pfam" id="PF13561">
    <property type="entry name" value="adh_short_C2"/>
    <property type="match status" value="1"/>
</dbReference>
<dbReference type="Proteomes" id="UP001610063">
    <property type="component" value="Unassembled WGS sequence"/>
</dbReference>
<dbReference type="EMBL" id="JBIPKE010000014">
    <property type="protein sequence ID" value="MFH6983012.1"/>
    <property type="molecule type" value="Genomic_DNA"/>
</dbReference>
<keyword evidence="4" id="KW-1185">Reference proteome</keyword>
<dbReference type="PANTHER" id="PTHR42879">
    <property type="entry name" value="3-OXOACYL-(ACYL-CARRIER-PROTEIN) REDUCTASE"/>
    <property type="match status" value="1"/>
</dbReference>
<proteinExistence type="inferred from homology"/>
<gene>
    <name evidence="3" type="ORF">ACHKAR_06160</name>
</gene>
<evidence type="ECO:0000259" key="2">
    <source>
        <dbReference type="SMART" id="SM00822"/>
    </source>
</evidence>
<evidence type="ECO:0000313" key="3">
    <source>
        <dbReference type="EMBL" id="MFH6983012.1"/>
    </source>
</evidence>
<accession>A0ABW7N5X4</accession>
<evidence type="ECO:0000256" key="1">
    <source>
        <dbReference type="ARBA" id="ARBA00006484"/>
    </source>
</evidence>
<dbReference type="InterPro" id="IPR002347">
    <property type="entry name" value="SDR_fam"/>
</dbReference>
<dbReference type="Gene3D" id="3.40.50.720">
    <property type="entry name" value="NAD(P)-binding Rossmann-like Domain"/>
    <property type="match status" value="1"/>
</dbReference>
<protein>
    <submittedName>
        <fullName evidence="3">SDR family oxidoreductase</fullName>
    </submittedName>
</protein>
<comment type="caution">
    <text evidence="3">The sequence shown here is derived from an EMBL/GenBank/DDBJ whole genome shotgun (WGS) entry which is preliminary data.</text>
</comment>
<feature type="domain" description="Ketoreductase" evidence="2">
    <location>
        <begin position="8"/>
        <end position="183"/>
    </location>
</feature>
<comment type="similarity">
    <text evidence="1">Belongs to the short-chain dehydrogenases/reductases (SDR) family.</text>
</comment>
<dbReference type="PRINTS" id="PR00081">
    <property type="entry name" value="GDHRDH"/>
</dbReference>
<dbReference type="InterPro" id="IPR050259">
    <property type="entry name" value="SDR"/>
</dbReference>
<dbReference type="SMART" id="SM00822">
    <property type="entry name" value="PKS_KR"/>
    <property type="match status" value="1"/>
</dbReference>
<name>A0ABW7N5X4_9BACT</name>
<dbReference type="InterPro" id="IPR057326">
    <property type="entry name" value="KR_dom"/>
</dbReference>
<sequence length="257" mass="26790">MNLNLNSKYALVCGGSKGIGAAIAEALAAEGAKVILVARNEEELQAQLSNLKGTGHTSVVADLSRQGDVDRLAQHIREKQVDIVVNNTGGPPPGPVSEATWEDFERAFSMHLHASHQLMQAALPAMKEKGFGRFINVISTSVKIPITGLGVSNTTRGAMASWAKTLSNEVAPHGITVNNILPGAVETTRLEAIISNTAEKKGISEEQTAAAMRSGIPAGRFGQPDELGALAAFLASDKASYITGVSIPVDGGRTGSL</sequence>
<organism evidence="3 4">
    <name type="scientific">Marinoscillum luteum</name>
    <dbReference type="NCBI Taxonomy" id="861051"/>
    <lineage>
        <taxon>Bacteria</taxon>
        <taxon>Pseudomonadati</taxon>
        <taxon>Bacteroidota</taxon>
        <taxon>Cytophagia</taxon>
        <taxon>Cytophagales</taxon>
        <taxon>Reichenbachiellaceae</taxon>
        <taxon>Marinoscillum</taxon>
    </lineage>
</organism>
<dbReference type="InterPro" id="IPR036291">
    <property type="entry name" value="NAD(P)-bd_dom_sf"/>
</dbReference>
<reference evidence="3 4" key="1">
    <citation type="journal article" date="2013" name="Int. J. Syst. Evol. Microbiol.">
        <title>Marinoscillum luteum sp. nov., isolated from marine sediment.</title>
        <authorList>
            <person name="Cha I.T."/>
            <person name="Park S.J."/>
            <person name="Kim S.J."/>
            <person name="Kim J.G."/>
            <person name="Jung M.Y."/>
            <person name="Shin K.S."/>
            <person name="Kwon K.K."/>
            <person name="Yang S.H."/>
            <person name="Seo Y.S."/>
            <person name="Rhee S.K."/>
        </authorList>
    </citation>
    <scope>NUCLEOTIDE SEQUENCE [LARGE SCALE GENOMIC DNA]</scope>
    <source>
        <strain evidence="3 4">KCTC 23939</strain>
    </source>
</reference>
<evidence type="ECO:0000313" key="4">
    <source>
        <dbReference type="Proteomes" id="UP001610063"/>
    </source>
</evidence>
<dbReference type="SUPFAM" id="SSF51735">
    <property type="entry name" value="NAD(P)-binding Rossmann-fold domains"/>
    <property type="match status" value="1"/>
</dbReference>
<dbReference type="CDD" id="cd05344">
    <property type="entry name" value="BKR_like_SDR_like"/>
    <property type="match status" value="1"/>
</dbReference>
<dbReference type="RefSeq" id="WP_159584313.1">
    <property type="nucleotide sequence ID" value="NZ_JBIPKE010000014.1"/>
</dbReference>